<dbReference type="SUPFAM" id="SSF56801">
    <property type="entry name" value="Acetyl-CoA synthetase-like"/>
    <property type="match status" value="3"/>
</dbReference>
<dbReference type="GO" id="GO:0005737">
    <property type="term" value="C:cytoplasm"/>
    <property type="evidence" value="ECO:0007669"/>
    <property type="project" value="TreeGrafter"/>
</dbReference>
<gene>
    <name evidence="8" type="ORF">B0T19DRAFT_114451</name>
</gene>
<dbReference type="SUPFAM" id="SSF47336">
    <property type="entry name" value="ACP-like"/>
    <property type="match status" value="6"/>
</dbReference>
<keyword evidence="9" id="KW-1185">Reference proteome</keyword>
<evidence type="ECO:0000313" key="8">
    <source>
        <dbReference type="EMBL" id="KAK3332989.1"/>
    </source>
</evidence>
<dbReference type="SMART" id="SM00823">
    <property type="entry name" value="PKS_PP"/>
    <property type="match status" value="5"/>
</dbReference>
<dbReference type="Gene3D" id="3.30.300.30">
    <property type="match status" value="3"/>
</dbReference>
<feature type="domain" description="Carrier" evidence="7">
    <location>
        <begin position="2186"/>
        <end position="2262"/>
    </location>
</feature>
<evidence type="ECO:0000259" key="7">
    <source>
        <dbReference type="PROSITE" id="PS50075"/>
    </source>
</evidence>
<feature type="domain" description="Carrier" evidence="7">
    <location>
        <begin position="553"/>
        <end position="626"/>
    </location>
</feature>
<dbReference type="GO" id="GO:0031169">
    <property type="term" value="P:ferrichrome biosynthetic process"/>
    <property type="evidence" value="ECO:0007669"/>
    <property type="project" value="UniProtKB-ARBA"/>
</dbReference>
<dbReference type="InterPro" id="IPR001242">
    <property type="entry name" value="Condensation_dom"/>
</dbReference>
<dbReference type="Proteomes" id="UP001286456">
    <property type="component" value="Unassembled WGS sequence"/>
</dbReference>
<dbReference type="Gene3D" id="1.10.1200.10">
    <property type="entry name" value="ACP-like"/>
    <property type="match status" value="6"/>
</dbReference>
<evidence type="ECO:0000256" key="4">
    <source>
        <dbReference type="ARBA" id="ARBA00022598"/>
    </source>
</evidence>
<feature type="domain" description="Carrier" evidence="7">
    <location>
        <begin position="4401"/>
        <end position="4474"/>
    </location>
</feature>
<dbReference type="Pfam" id="PF00501">
    <property type="entry name" value="AMP-binding"/>
    <property type="match status" value="3"/>
</dbReference>
<dbReference type="FunFam" id="3.40.50.980:FF:000001">
    <property type="entry name" value="Non-ribosomal peptide synthetase"/>
    <property type="match status" value="2"/>
</dbReference>
<dbReference type="Gene3D" id="3.30.559.10">
    <property type="entry name" value="Chloramphenicol acetyltransferase-like domain"/>
    <property type="match status" value="6"/>
</dbReference>
<dbReference type="GO" id="GO:0010106">
    <property type="term" value="P:cellular response to iron ion starvation"/>
    <property type="evidence" value="ECO:0007669"/>
    <property type="project" value="UniProtKB-ARBA"/>
</dbReference>
<organism evidence="8 9">
    <name type="scientific">Cercophora scortea</name>
    <dbReference type="NCBI Taxonomy" id="314031"/>
    <lineage>
        <taxon>Eukaryota</taxon>
        <taxon>Fungi</taxon>
        <taxon>Dikarya</taxon>
        <taxon>Ascomycota</taxon>
        <taxon>Pezizomycotina</taxon>
        <taxon>Sordariomycetes</taxon>
        <taxon>Sordariomycetidae</taxon>
        <taxon>Sordariales</taxon>
        <taxon>Lasiosphaeriaceae</taxon>
        <taxon>Cercophora</taxon>
    </lineage>
</organism>
<evidence type="ECO:0000256" key="2">
    <source>
        <dbReference type="ARBA" id="ARBA00022450"/>
    </source>
</evidence>
<dbReference type="GO" id="GO:0043041">
    <property type="term" value="P:amino acid activation for nonribosomal peptide biosynthetic process"/>
    <property type="evidence" value="ECO:0007669"/>
    <property type="project" value="TreeGrafter"/>
</dbReference>
<dbReference type="InterPro" id="IPR020806">
    <property type="entry name" value="PKS_PP-bd"/>
</dbReference>
<keyword evidence="2" id="KW-0596">Phosphopantetheine</keyword>
<feature type="domain" description="Carrier" evidence="7">
    <location>
        <begin position="3836"/>
        <end position="3909"/>
    </location>
</feature>
<name>A0AAE0MJ50_9PEZI</name>
<accession>A0AAE0MJ50</accession>
<protein>
    <submittedName>
        <fullName evidence="8">Non-ribosomal peptide synthetase</fullName>
    </submittedName>
</protein>
<dbReference type="InterPro" id="IPR045851">
    <property type="entry name" value="AMP-bd_C_sf"/>
</dbReference>
<dbReference type="CDD" id="cd05918">
    <property type="entry name" value="A_NRPS_SidN3_like"/>
    <property type="match status" value="2"/>
</dbReference>
<feature type="domain" description="Carrier" evidence="7">
    <location>
        <begin position="1626"/>
        <end position="1702"/>
    </location>
</feature>
<evidence type="ECO:0000256" key="1">
    <source>
        <dbReference type="ARBA" id="ARBA00004924"/>
    </source>
</evidence>
<dbReference type="FunFam" id="3.30.300.30:FF:000033">
    <property type="entry name" value="Nonribosomal siderophore peptide synthase SidC"/>
    <property type="match status" value="1"/>
</dbReference>
<dbReference type="GO" id="GO:0031177">
    <property type="term" value="F:phosphopantetheine binding"/>
    <property type="evidence" value="ECO:0007669"/>
    <property type="project" value="InterPro"/>
</dbReference>
<dbReference type="InterPro" id="IPR006162">
    <property type="entry name" value="Ppantetheine_attach_site"/>
</dbReference>
<feature type="region of interest" description="Disordered" evidence="6">
    <location>
        <begin position="3797"/>
        <end position="3828"/>
    </location>
</feature>
<dbReference type="Pfam" id="PF00550">
    <property type="entry name" value="PP-binding"/>
    <property type="match status" value="6"/>
</dbReference>
<dbReference type="PROSITE" id="PS00012">
    <property type="entry name" value="PHOSPHOPANTETHEINE"/>
    <property type="match status" value="4"/>
</dbReference>
<evidence type="ECO:0000313" key="9">
    <source>
        <dbReference type="Proteomes" id="UP001286456"/>
    </source>
</evidence>
<keyword evidence="3" id="KW-0597">Phosphoprotein</keyword>
<dbReference type="FunFam" id="3.40.50.12780:FF:000024">
    <property type="entry name" value="Nonribosomal siderophore peptide synthase SidC"/>
    <property type="match status" value="2"/>
</dbReference>
<dbReference type="Gene3D" id="3.40.50.12780">
    <property type="entry name" value="N-terminal domain of ligase-like"/>
    <property type="match status" value="3"/>
</dbReference>
<dbReference type="PROSITE" id="PS50075">
    <property type="entry name" value="CARRIER"/>
    <property type="match status" value="6"/>
</dbReference>
<dbReference type="PROSITE" id="PS00455">
    <property type="entry name" value="AMP_BINDING"/>
    <property type="match status" value="2"/>
</dbReference>
<dbReference type="FunFam" id="3.30.300.30:FF:000015">
    <property type="entry name" value="Nonribosomal peptide synthase SidD"/>
    <property type="match status" value="1"/>
</dbReference>
<feature type="compositionally biased region" description="Polar residues" evidence="6">
    <location>
        <begin position="3797"/>
        <end position="3824"/>
    </location>
</feature>
<comment type="similarity">
    <text evidence="5">Belongs to the NRP synthetase family.</text>
</comment>
<dbReference type="InterPro" id="IPR009081">
    <property type="entry name" value="PP-bd_ACP"/>
</dbReference>
<dbReference type="PANTHER" id="PTHR45527:SF1">
    <property type="entry name" value="FATTY ACID SYNTHASE"/>
    <property type="match status" value="1"/>
</dbReference>
<dbReference type="PANTHER" id="PTHR45527">
    <property type="entry name" value="NONRIBOSOMAL PEPTIDE SYNTHETASE"/>
    <property type="match status" value="1"/>
</dbReference>
<sequence>METPLSIAEETLSASRSLSPTLSIINHPANQIRGPNLLHLLVQTHLDNFTTPAIDYLSSSGSRVSLSYAELHHASDSLATQISSLARERDQFGQFIVPVLIPQSPELYIALLAILKVGGAFCPLNLDIPLERADFILKDVSASVVITTSELACRIPLHQKGVSLLILDNPDTSQGKQAQHTQPKPTDLAYVMYTSGSTGTPKGVGVSHSAATQSLLAHDRHIPPFSRFLQFAAPTFDVSVFEIFFPLFRGKTLVSCARTAMLNDLPAVIRTMDVDACELTPTVAGSLLRKRKNAPGLKLLLTIGEMLTKPVVAEFGGSDDQPSMLWAMYGPTEAAIHCTVQIGFSGDSPIGNIGIPLETVSIFIMQIPDDNASPKNLNLQVQPLGEIGELVVGGYQVADGYLNRPEQTSNAFIDTPYGRLYRTGDRARMRPDGTLECLGRIGEGQVKLRGQRLELGEVEYAALRAPGCHGAFASVINNILVLFCAVDRMGQESSAAAVVIRKSCMDWLPGFMVPGDIVVVDEFPRLPSGKVDRKGLVAGYVSSPENTSPEQTVFKDEMEQKLCSLAQELLGAEISPDQNLSRAGLDSLVAIKFASALREADLEVGALDILKSRTISALYRRLMGGGEHEFPRSLPNGVSPPVGLDILKISERHPTLEEHRGRDIEAVIPCIPLQASMLSETVANPRAYCNWIELEFPAGQTRESIKTWFLQISRMNESLRSGFIYDEGRFLQVIFATPHESLVSVVTGNPVREFQIAQDRDFLRPFRVQISESGGTHTVTAVIQIHHSVYDGWSMDMILSDLEVLARGGPSKSRPQFGLVSRYYQSESFRDDCNAAREFWAQNLVGIQATSLPHLRPDIQSSPSVLSASIRLDIAPSTIKTTLQKLDCSPQTIFQAALTWLWSSILGSEDVVIGSVTSGRTIPVPRIEDIVGPCIAAVPLRTNLSQSRTVRDLLTSTHATNRALLPHSILPLSEIKRAAGVRPGQSIYDVLFVYQESLQSNEREGWKIREVARQDFLETKLLVEIEPSPEGFICRFTYHEEIFPEAQIALIGRQFSNLLLFMLENPDSELSEANTAFSQDQLSIYNPDPKTFSGLPDLAYAVQSVAAEFPEKTAVCFADAISDVGVVATSISFDELNRSANRIAWHLRETGVQEGDAIAIMMDKSILLYAGILAILKVGCAYLPLLPITPVARVQAIFQHAAVGVCVADTATKQRFETNVPRKYIDIQTTDFGGYPDSNLDVSADPSRVSYIIYTSGSTGIPKGVCVTQLNIVSNLDVLSRVYPLKEDSRLLQSCSQAFDVSVFEIFFAWTQGMCLCSATNDTLFEDLERSIRKLGVTHLSMTPTVASLVDPNNVPQVEFLVTAGEAMTDVVARKWADKLYQGYGPSETTNICSVKKMGQGQVIQHLGWSFENTSTFVLFKDSTEIVPLGCFGEFCFGGDQVAQGYLNMPELTASGFIDHPVYGRLYRSGDLGRMLPDGSMVIFGRVDDQIKIRGQRVELNEITSTIEQSNAVADCATLFLRQDGTLADRIVAFFVPKSKKEATDGRFHALEIDEHLSMEIQSLFQLLVSGVAAYMVPSCIIPISALPVTASGKIDRSRLRKTVEELGQDHLALASLAVGRHENDGQWTDVETEILEIVLAVFGAEAGLQRWTPLTTLGLDSISAIQVSKQIQIRLGKRLPVSTVLQNASIARLALALSSVAEVAAPADVREHNEFFSSELLHTVESRYSDFWGAVEKVLPCTPLQEAMLAASAGRGSYLNRMLFRVNGDPSRLKGAWKTVCERHGILRTCFMSTEDAKRPIAQFVLDDWEAPWHHFDADGPGADSLEACISMHAADLEDAIDSVDPVLSFAIITQGYTMYLSFICHHALYDGVAIERLLFEVEQFYHGLSLPPAPQHDLFLQESLRLPASTDNFWLEQFAGFDPKLVTPPESEQADAFSTVLTRDVHVSLSQINDAIKQQGVSLLSLTQTAWAVTLGCLLKTEDVCFGNVFSGRSLPIEGIDELVAPCFNTIPIRMVLEARLVDLMKAFQALNPGLLQHQFTPLRHIQSLVSKSSTAAMQHSRRLFDTLLLLQTPSRPLDQSLWSLERDEGEMDLPVVCEVVPDTRLDLLSVKLHVKPQWFPAGTPDVILELFLHCLESCVQYPASHTPRSHTLPAHLRTKLKQLALQDLVQVKTEAPRLDDTADEWSATESAIRATLSALSSSDIQRVNRHTTIYQLGLDSISAVQIASMLRKQGFHVSASDVISHTTCERLAGFLDAQNTPTKQAAYDVAAFRHHVESQIEALGIPLNSIDEILPCTPLQAGMMSQFIQSRGRDYFNYLDFRVNHTKSIDRLAEAWQALYGLHPILRTGFVPVEHEKCSFAMIQYSPESYPLSLTRVDRSQSKQFHVEKWRFDAVHDALINPHGRPWSVAINDNEEGRMMHLAIHHSLYDAHSFQLIIGDLARLVRGDSVVRPPPTKLVVVDILGQTSTASADSEAFWKKQAQDVVINKFPIMTPLREASRNIMVEAMTSGVAFSTIEQAVARSGYTLQVVLQASWTRILSSYLGEPSVVFGVVLSGRNTDATQDAVFPCISTLPVVATNISSNRGLLDGMLAYNADLHRQQHQPLVRIQRWLGYPDARLFDTLLVYQKFDIRNDTSRPRPWTVVNDIATVDYPVSIEIEPQAGDRLKYQITFFDDVLPSEQARLLLRQFDAVVQQLAFEPDGSEESLFGAQPDLFSVLPAAEPELSSPVKFLHEFVEVQALKKPDATALHFVYWFDGDGNVDREWTYSQLNLNGNRVANILLPFVKVGDIVAIHFDKCPEAFFAILGILKAGCSFVALDPGAPSSRKEFIVQDSGASVLLTSTGEDLGFDISIPAIGVDEASLAVLSGDSPITSRNLEPSDVCYCLYTSGTTGTPKGCEITHENAVQCMLAFQAIFEGHWTEESRWLQFASLHFDVSVLEQYWSWSIGITLVAAPRDVILEDLSGSISRLEITHIDLTPSLARLVHPDDVPSLCKGVFITGGESLKQEILEVWGDKAVIYNFYGPTEATIGVTVYPRVPRNGRASNIGKQFINVGSYVLKPGSDQPVLKGAVGELCVSGKLVGKGYLRRDDLTAEKFPTLAQSGERVYRTGDLVRVLHNGCFDFLGRADDQVKLRGQRLEIGEINHAVKMGVKEIKDVATIVVRNEKQQKDFLVSFVVAESQKYGALLDVVQGPEALDLCQRARLACRAKLPEYMVPTYVLQLSYIPLSPTNKAEIKQLRGLIQSFTQEQLVLFSSSGGETTNTLSETGKIVAGVLANMLSVDVGTIGPSSSIFEVGIDSISVLRFSRSLKKEGFAQASPFLILRHPVIGDLAQALDTQKASTTETSVLAAKQSVQACGHRHRSHVCKELGVTPDKIEYIAPCSPLQQGMISRSALDGAYFNSFQFTLASGVSTDRLRQAFQRCVDKHAILRTAFVSTTDGFVQVALKKLDLPWVEGETTNDESLKTLLQEKRDEWVLRNQESLDRPLEIHVISHGNDGARLLVLHIFHGTYDANSFKLMIDMVTSDYLQVHGSLPYETVPSYLEALCHGSLQNFSSCRPFWVEHLKTASFGQHPTPAAQESRIYSSQSEMPFDGLETLRKSLGVTHQALVQAVWVWVLAKQLSASPTIGIITSGRAIELDGAEKVVGPLFNTLPFHSPIYPGNDQQHKISWSSLVRKCHDFNTSVVAFQHVPLRDIQKWSSGGGPLFDTLFSFQREDTKASQGNALWTEVQSEPNADYPLALEATLTMDNHLQLLLVANRRDSDEEHLKAILDDLKAGLAAMVKDPASDIWSSDSPFCDPNSTPAGETKANGDTTNGHETSVPDKSEYIWTDASILVRDEIALLADTDTERILETARMFELGLDSIDLIKLSARLKKRGIKIKTSELMRAQTIPAILQASRQDSSTGGVALTNGDGRPPNGTLPDLRAYLTDLGQELDNIEMLLRATPLQESMVVEMIQSDFRLYFNHDVLELSPSVDVEKLKEAWAMVIAGSPILRTRFIAVDSPKFEFAYCQAVDKVTSTYMADISMEDTTELSKITEAAIQRARKGAGGSNLLQLVFANTPGRRFLVLSISHALYDGQSLEFIHQDVRDAYHGQYTPRESYESYLVETVLHKNDDSSRFWAEFLDRAVPTMLPEREAASSDGDAIVRVEAASSLAASEIKTFCKQHAVTLQALGQACWAAILASRTSSLDVTFGVVLSGRDSDTSEGLMFPTMNTVAVRSVLHGTVSSWVQYMQDNMTDILPFQNFPLRKVQRLAQQNSGPLFNTLFIQQRKSSPSGDRSHDPLMVSVQGSSAVEYPVCVETEVSDSTLTWRLACDGKFVSSEESALLLHQLDVVLGHFLGHPDAEVLSFAGQEISVCGLPAFVPRLGKKNGLDVAAETTNDSFNDKHNTVWSAEENTIRVVLSEVSGVPAESILKSHNIYHLGLDSISAVKASFILRRQGVVMGFRDLLKAKSISDMARLITESQLSNEDQASFGDGQRDSNEFQSVLEELDASRLLDTFGVSLPSVEEVLPATSMQIHMLSVWQNTNGEVFYPKFTYTMTGDVGIGAIASAWSALVSETPVLRTVFLSTSSRQVPVVQVILRPEGFQQSLPLPESRTWTSAPTPGALQPFASLAAKQKPGGDWTLKVKIHHALYDAFSLPVLMDRFTTLCTERPAAPNLSSDLGLSWRHYISSSTASGPIHTARKQFWTEYLAGVDPAAPPYNSHPPTPSSRTSLIERLPIADISRARSGCEANGVSVQALLLATYAHFLASQAPAATTDPRDVVFGVYLANRAETDEQSGGARHPTLCLVPLQVRVFEDGRIADTAARVQEDLHDISAPGNIGVGLWEIKEWTGIVVESFVNFISLPPALPREQGGGELPLLTLVDGLETETHEDGSVSGAEHVDHVECAELAGNLVRDAYVDPVDIEVSLSDEAMTIGVFGPSRTLGEHGAREIYYAIAREFVNLR</sequence>
<dbReference type="SUPFAM" id="SSF52777">
    <property type="entry name" value="CoA-dependent acyltransferases"/>
    <property type="match status" value="12"/>
</dbReference>
<dbReference type="NCBIfam" id="NF003417">
    <property type="entry name" value="PRK04813.1"/>
    <property type="match status" value="3"/>
</dbReference>
<dbReference type="EMBL" id="JAUEPO010000002">
    <property type="protein sequence ID" value="KAK3332989.1"/>
    <property type="molecule type" value="Genomic_DNA"/>
</dbReference>
<evidence type="ECO:0000256" key="5">
    <source>
        <dbReference type="ARBA" id="ARBA00029454"/>
    </source>
</evidence>
<dbReference type="InterPro" id="IPR036736">
    <property type="entry name" value="ACP-like_sf"/>
</dbReference>
<evidence type="ECO:0000256" key="3">
    <source>
        <dbReference type="ARBA" id="ARBA00022553"/>
    </source>
</evidence>
<dbReference type="InterPro" id="IPR023213">
    <property type="entry name" value="CAT-like_dom_sf"/>
</dbReference>
<evidence type="ECO:0000256" key="6">
    <source>
        <dbReference type="SAM" id="MobiDB-lite"/>
    </source>
</evidence>
<dbReference type="GO" id="GO:0016874">
    <property type="term" value="F:ligase activity"/>
    <property type="evidence" value="ECO:0007669"/>
    <property type="project" value="UniProtKB-KW"/>
</dbReference>
<dbReference type="Pfam" id="PF00668">
    <property type="entry name" value="Condensation"/>
    <property type="match status" value="6"/>
</dbReference>
<comment type="caution">
    <text evidence="8">The sequence shown here is derived from an EMBL/GenBank/DDBJ whole genome shotgun (WGS) entry which is preliminary data.</text>
</comment>
<dbReference type="InterPro" id="IPR020845">
    <property type="entry name" value="AMP-binding_CS"/>
</dbReference>
<dbReference type="InterPro" id="IPR000873">
    <property type="entry name" value="AMP-dep_synth/lig_dom"/>
</dbReference>
<dbReference type="NCBIfam" id="TIGR01733">
    <property type="entry name" value="AA-adenyl-dom"/>
    <property type="match status" value="2"/>
</dbReference>
<dbReference type="InterPro" id="IPR042099">
    <property type="entry name" value="ANL_N_sf"/>
</dbReference>
<proteinExistence type="inferred from homology"/>
<dbReference type="InterPro" id="IPR010071">
    <property type="entry name" value="AA_adenyl_dom"/>
</dbReference>
<reference evidence="8" key="2">
    <citation type="submission" date="2023-06" db="EMBL/GenBank/DDBJ databases">
        <authorList>
            <consortium name="Lawrence Berkeley National Laboratory"/>
            <person name="Haridas S."/>
            <person name="Hensen N."/>
            <person name="Bonometti L."/>
            <person name="Westerberg I."/>
            <person name="Brannstrom I.O."/>
            <person name="Guillou S."/>
            <person name="Cros-Aarteil S."/>
            <person name="Calhoun S."/>
            <person name="Kuo A."/>
            <person name="Mondo S."/>
            <person name="Pangilinan J."/>
            <person name="Riley R."/>
            <person name="Labutti K."/>
            <person name="Andreopoulos B."/>
            <person name="Lipzen A."/>
            <person name="Chen C."/>
            <person name="Yanf M."/>
            <person name="Daum C."/>
            <person name="Ng V."/>
            <person name="Clum A."/>
            <person name="Steindorff A."/>
            <person name="Ohm R."/>
            <person name="Martin F."/>
            <person name="Silar P."/>
            <person name="Natvig D."/>
            <person name="Lalanne C."/>
            <person name="Gautier V."/>
            <person name="Ament-Velasquez S.L."/>
            <person name="Kruys A."/>
            <person name="Hutchinson M.I."/>
            <person name="Powell A.J."/>
            <person name="Barry K."/>
            <person name="Miller A.N."/>
            <person name="Grigoriev I.V."/>
            <person name="Debuchy R."/>
            <person name="Gladieux P."/>
            <person name="Thoren M.H."/>
            <person name="Johannesson H."/>
        </authorList>
    </citation>
    <scope>NUCLEOTIDE SEQUENCE</scope>
    <source>
        <strain evidence="8">SMH4131-1</strain>
    </source>
</reference>
<reference evidence="8" key="1">
    <citation type="journal article" date="2023" name="Mol. Phylogenet. Evol.">
        <title>Genome-scale phylogeny and comparative genomics of the fungal order Sordariales.</title>
        <authorList>
            <person name="Hensen N."/>
            <person name="Bonometti L."/>
            <person name="Westerberg I."/>
            <person name="Brannstrom I.O."/>
            <person name="Guillou S."/>
            <person name="Cros-Aarteil S."/>
            <person name="Calhoun S."/>
            <person name="Haridas S."/>
            <person name="Kuo A."/>
            <person name="Mondo S."/>
            <person name="Pangilinan J."/>
            <person name="Riley R."/>
            <person name="LaButti K."/>
            <person name="Andreopoulos B."/>
            <person name="Lipzen A."/>
            <person name="Chen C."/>
            <person name="Yan M."/>
            <person name="Daum C."/>
            <person name="Ng V."/>
            <person name="Clum A."/>
            <person name="Steindorff A."/>
            <person name="Ohm R.A."/>
            <person name="Martin F."/>
            <person name="Silar P."/>
            <person name="Natvig D.O."/>
            <person name="Lalanne C."/>
            <person name="Gautier V."/>
            <person name="Ament-Velasquez S.L."/>
            <person name="Kruys A."/>
            <person name="Hutchinson M.I."/>
            <person name="Powell A.J."/>
            <person name="Barry K."/>
            <person name="Miller A.N."/>
            <person name="Grigoriev I.V."/>
            <person name="Debuchy R."/>
            <person name="Gladieux P."/>
            <person name="Hiltunen Thoren M."/>
            <person name="Johannesson H."/>
        </authorList>
    </citation>
    <scope>NUCLEOTIDE SEQUENCE</scope>
    <source>
        <strain evidence="8">SMH4131-1</strain>
    </source>
</reference>
<feature type="domain" description="Carrier" evidence="7">
    <location>
        <begin position="3267"/>
        <end position="3344"/>
    </location>
</feature>
<comment type="pathway">
    <text evidence="1">Siderophore biosynthesis.</text>
</comment>
<keyword evidence="4" id="KW-0436">Ligase</keyword>
<dbReference type="Gene3D" id="3.30.559.30">
    <property type="entry name" value="Nonribosomal peptide synthetase, condensation domain"/>
    <property type="match status" value="6"/>
</dbReference>